<dbReference type="AlphaFoldDB" id="A0A7X3LVD4"/>
<comment type="caution">
    <text evidence="1">The sequence shown here is derived from an EMBL/GenBank/DDBJ whole genome shotgun (WGS) entry which is preliminary data.</text>
</comment>
<organism evidence="1 2">
    <name type="scientific">Stappia sediminis</name>
    <dbReference type="NCBI Taxonomy" id="2692190"/>
    <lineage>
        <taxon>Bacteria</taxon>
        <taxon>Pseudomonadati</taxon>
        <taxon>Pseudomonadota</taxon>
        <taxon>Alphaproteobacteria</taxon>
        <taxon>Hyphomicrobiales</taxon>
        <taxon>Stappiaceae</taxon>
        <taxon>Stappia</taxon>
    </lineage>
</organism>
<evidence type="ECO:0000313" key="2">
    <source>
        <dbReference type="Proteomes" id="UP000433101"/>
    </source>
</evidence>
<name>A0A7X3LVD4_9HYPH</name>
<sequence length="66" mass="7337">MSMLKVIEVLAESNKSWEDAAQNAVSDAAKTVRGIKSIYIKNFEASVDANQIKTYRINAKISFTLD</sequence>
<dbReference type="PANTHER" id="PTHR39324">
    <property type="entry name" value="CALCIUM DODECIN"/>
    <property type="match status" value="1"/>
</dbReference>
<protein>
    <submittedName>
        <fullName evidence="1">Dodecin domain-containing protein</fullName>
    </submittedName>
</protein>
<dbReference type="Proteomes" id="UP000433101">
    <property type="component" value="Unassembled WGS sequence"/>
</dbReference>
<evidence type="ECO:0000313" key="1">
    <source>
        <dbReference type="EMBL" id="MXN65794.1"/>
    </source>
</evidence>
<dbReference type="RefSeq" id="WP_160776046.1">
    <property type="nucleotide sequence ID" value="NZ_WUMV01000006.1"/>
</dbReference>
<dbReference type="PANTHER" id="PTHR39324:SF1">
    <property type="entry name" value="CALCIUM DODECIN"/>
    <property type="match status" value="1"/>
</dbReference>
<dbReference type="InterPro" id="IPR025543">
    <property type="entry name" value="Dodecin-like"/>
</dbReference>
<keyword evidence="2" id="KW-1185">Reference proteome</keyword>
<dbReference type="EMBL" id="WUMV01000006">
    <property type="protein sequence ID" value="MXN65794.1"/>
    <property type="molecule type" value="Genomic_DNA"/>
</dbReference>
<reference evidence="1 2" key="1">
    <citation type="submission" date="2019-12" db="EMBL/GenBank/DDBJ databases">
        <authorList>
            <person name="Li M."/>
        </authorList>
    </citation>
    <scope>NUCLEOTIDE SEQUENCE [LARGE SCALE GENOMIC DNA]</scope>
    <source>
        <strain evidence="1 2">GBMRC 2046</strain>
    </source>
</reference>
<dbReference type="InterPro" id="IPR036694">
    <property type="entry name" value="Dodecin-like_sf"/>
</dbReference>
<proteinExistence type="predicted"/>
<gene>
    <name evidence="1" type="ORF">GR183_12835</name>
</gene>
<dbReference type="InterPro" id="IPR009923">
    <property type="entry name" value="Dodecin"/>
</dbReference>
<accession>A0A7X3LVD4</accession>
<dbReference type="Pfam" id="PF07311">
    <property type="entry name" value="Dodecin"/>
    <property type="match status" value="1"/>
</dbReference>
<dbReference type="Gene3D" id="3.30.1660.10">
    <property type="entry name" value="Flavin-binding protein dodecin"/>
    <property type="match status" value="1"/>
</dbReference>
<dbReference type="SUPFAM" id="SSF89807">
    <property type="entry name" value="Dodecin-like"/>
    <property type="match status" value="1"/>
</dbReference>